<accession>R4TKH8</accession>
<name>R4TKH8_9CAUD</name>
<gene>
    <name evidence="1" type="primary">11</name>
    <name evidence="1" type="ORF">HHTV2_11</name>
</gene>
<dbReference type="Proteomes" id="UP000203112">
    <property type="component" value="Segment"/>
</dbReference>
<dbReference type="EMBL" id="KC292024">
    <property type="protein sequence ID" value="AGM11177.1"/>
    <property type="molecule type" value="Genomic_DNA"/>
</dbReference>
<proteinExistence type="predicted"/>
<sequence>MKPTDEQAFDVPTDDRRAIRSALDHARGFLLVGGLRDEEAQAERVLETLNETPETEPVTLREVDAARTVASLVAYREHLLDEGEVPAAAEAEEAIRTLAEQNAALAAMTEDPR</sequence>
<dbReference type="GeneID" id="16194341"/>
<protein>
    <submittedName>
        <fullName evidence="1">Uncharacterized protein</fullName>
    </submittedName>
</protein>
<evidence type="ECO:0000313" key="2">
    <source>
        <dbReference type="Proteomes" id="UP000203112"/>
    </source>
</evidence>
<evidence type="ECO:0000313" key="1">
    <source>
        <dbReference type="EMBL" id="AGM11177.1"/>
    </source>
</evidence>
<reference evidence="1 2" key="1">
    <citation type="submission" date="2012-12" db="EMBL/GenBank/DDBJ databases">
        <authorList>
            <person name="Sencilo A."/>
            <person name="Jacobs-Sera D."/>
            <person name="Russell D.A."/>
            <person name="Ko C."/>
            <person name="Atanasova N."/>
            <person name="Osterlund E."/>
            <person name="Oksanen H.M."/>
            <person name="Bamford D.H."/>
            <person name="Hatfull G.F."/>
            <person name="Roine E."/>
            <person name="Hendrix R.W."/>
        </authorList>
    </citation>
    <scope>NUCLEOTIDE SEQUENCE [LARGE SCALE GENOMIC DNA]</scope>
</reference>
<keyword evidence="2" id="KW-1185">Reference proteome</keyword>
<organism evidence="1 2">
    <name type="scientific">Haloarcula hispanica tailed virus 2</name>
    <dbReference type="NCBI Taxonomy" id="1273751"/>
    <lineage>
        <taxon>Viruses</taxon>
        <taxon>Duplodnaviria</taxon>
        <taxon>Heunggongvirae</taxon>
        <taxon>Uroviricota</taxon>
        <taxon>Caudoviricetes</taxon>
        <taxon>Saparoviridae</taxon>
        <taxon>Halohivirus</taxon>
        <taxon>Halohivirus suolae</taxon>
        <taxon>Halohivirus HHTV2</taxon>
    </lineage>
</organism>
<dbReference type="KEGG" id="vg:16194341"/>
<dbReference type="RefSeq" id="YP_008060320.1">
    <property type="nucleotide sequence ID" value="NC_021340.1"/>
</dbReference>